<keyword evidence="7" id="KW-1185">Reference proteome</keyword>
<dbReference type="PANTHER" id="PTHR20930">
    <property type="entry name" value="OVARIAN CARCINOMA ANTIGEN CA125-RELATED"/>
    <property type="match status" value="1"/>
</dbReference>
<keyword evidence="1" id="KW-0479">Metal-binding</keyword>
<evidence type="ECO:0000313" key="7">
    <source>
        <dbReference type="Proteomes" id="UP000187209"/>
    </source>
</evidence>
<dbReference type="Gene3D" id="3.30.60.90">
    <property type="match status" value="1"/>
</dbReference>
<keyword evidence="3" id="KW-0862">Zinc</keyword>
<dbReference type="PROSITE" id="PS50135">
    <property type="entry name" value="ZF_ZZ_2"/>
    <property type="match status" value="1"/>
</dbReference>
<feature type="domain" description="ZZ-type" evidence="5">
    <location>
        <begin position="209"/>
        <end position="259"/>
    </location>
</feature>
<evidence type="ECO:0000256" key="3">
    <source>
        <dbReference type="ARBA" id="ARBA00022833"/>
    </source>
</evidence>
<accession>A0A1R2BPT8</accession>
<reference evidence="6 7" key="1">
    <citation type="submission" date="2016-11" db="EMBL/GenBank/DDBJ databases">
        <title>The macronuclear genome of Stentor coeruleus: a giant cell with tiny introns.</title>
        <authorList>
            <person name="Slabodnick M."/>
            <person name="Ruby J.G."/>
            <person name="Reiff S.B."/>
            <person name="Swart E.C."/>
            <person name="Gosai S."/>
            <person name="Prabakaran S."/>
            <person name="Witkowska E."/>
            <person name="Larue G.E."/>
            <person name="Fisher S."/>
            <person name="Freeman R.M."/>
            <person name="Gunawardena J."/>
            <person name="Chu W."/>
            <person name="Stover N.A."/>
            <person name="Gregory B.D."/>
            <person name="Nowacki M."/>
            <person name="Derisi J."/>
            <person name="Roy S.W."/>
            <person name="Marshall W.F."/>
            <person name="Sood P."/>
        </authorList>
    </citation>
    <scope>NUCLEOTIDE SEQUENCE [LARGE SCALE GENOMIC DNA]</scope>
    <source>
        <strain evidence="6">WM001</strain>
    </source>
</reference>
<dbReference type="InterPro" id="IPR043145">
    <property type="entry name" value="Znf_ZZ_sf"/>
</dbReference>
<name>A0A1R2BPT8_9CILI</name>
<gene>
    <name evidence="6" type="ORF">SteCoe_21250</name>
</gene>
<dbReference type="Proteomes" id="UP000187209">
    <property type="component" value="Unassembled WGS sequence"/>
</dbReference>
<comment type="caution">
    <text evidence="6">The sequence shown here is derived from an EMBL/GenBank/DDBJ whole genome shotgun (WGS) entry which is preliminary data.</text>
</comment>
<dbReference type="Pfam" id="PF00569">
    <property type="entry name" value="ZZ"/>
    <property type="match status" value="1"/>
</dbReference>
<dbReference type="CDD" id="cd02340">
    <property type="entry name" value="ZZ_NBR1_like"/>
    <property type="match status" value="1"/>
</dbReference>
<evidence type="ECO:0000313" key="6">
    <source>
        <dbReference type="EMBL" id="OMJ78849.1"/>
    </source>
</evidence>
<dbReference type="Gene3D" id="3.10.20.90">
    <property type="entry name" value="Phosphatidylinositol 3-kinase Catalytic Subunit, Chain A, domain 1"/>
    <property type="match status" value="1"/>
</dbReference>
<dbReference type="AlphaFoldDB" id="A0A1R2BPT8"/>
<evidence type="ECO:0000256" key="2">
    <source>
        <dbReference type="ARBA" id="ARBA00022771"/>
    </source>
</evidence>
<sequence>MSKLKITFDTYELYLDLPLTLTKLANHLLTKYSISRPTFKYLDEDREFLTVNREDEFAEAIKFLVPHNEGLIVEEKTRSSRDLNEMIKFQDKSCGITNKEVPSQTKAVEYVEKSSEINISYIDIGLDVSEDISGSLIHSSSQIPKMEKFSKVIGNEYSEKSTSSVKEMKSEASEVFMEEPNEDFSLQSMRKAIRDEISLLGSFCRVQHSSDVSCCNCYIKPIVGIRYKCTQCSGFSLCEDCEEIVDHEHSLLKLKVPENLDEKTKVVEKIIALGFKDVDKVKKIAKECGYDYVKTMTRLLGVE</sequence>
<dbReference type="SUPFAM" id="SSF57850">
    <property type="entry name" value="RING/U-box"/>
    <property type="match status" value="1"/>
</dbReference>
<evidence type="ECO:0000256" key="4">
    <source>
        <dbReference type="PROSITE-ProRule" id="PRU00228"/>
    </source>
</evidence>
<evidence type="ECO:0000259" key="5">
    <source>
        <dbReference type="PROSITE" id="PS50135"/>
    </source>
</evidence>
<dbReference type="PROSITE" id="PS01357">
    <property type="entry name" value="ZF_ZZ_1"/>
    <property type="match status" value="1"/>
</dbReference>
<dbReference type="GO" id="GO:0008270">
    <property type="term" value="F:zinc ion binding"/>
    <property type="evidence" value="ECO:0007669"/>
    <property type="project" value="UniProtKB-KW"/>
</dbReference>
<dbReference type="EMBL" id="MPUH01000500">
    <property type="protein sequence ID" value="OMJ78849.1"/>
    <property type="molecule type" value="Genomic_DNA"/>
</dbReference>
<dbReference type="OrthoDB" id="441278at2759"/>
<keyword evidence="2 4" id="KW-0863">Zinc-finger</keyword>
<dbReference type="InterPro" id="IPR000433">
    <property type="entry name" value="Znf_ZZ"/>
</dbReference>
<organism evidence="6 7">
    <name type="scientific">Stentor coeruleus</name>
    <dbReference type="NCBI Taxonomy" id="5963"/>
    <lineage>
        <taxon>Eukaryota</taxon>
        <taxon>Sar</taxon>
        <taxon>Alveolata</taxon>
        <taxon>Ciliophora</taxon>
        <taxon>Postciliodesmatophora</taxon>
        <taxon>Heterotrichea</taxon>
        <taxon>Heterotrichida</taxon>
        <taxon>Stentoridae</taxon>
        <taxon>Stentor</taxon>
    </lineage>
</organism>
<protein>
    <recommendedName>
        <fullName evidence="5">ZZ-type domain-containing protein</fullName>
    </recommendedName>
</protein>
<evidence type="ECO:0000256" key="1">
    <source>
        <dbReference type="ARBA" id="ARBA00022723"/>
    </source>
</evidence>
<dbReference type="PANTHER" id="PTHR20930:SF0">
    <property type="entry name" value="PROTEIN ILRUN"/>
    <property type="match status" value="1"/>
</dbReference>
<proteinExistence type="predicted"/>
<dbReference type="SMART" id="SM00291">
    <property type="entry name" value="ZnF_ZZ"/>
    <property type="match status" value="1"/>
</dbReference>
<dbReference type="SUPFAM" id="SSF54277">
    <property type="entry name" value="CAD &amp; PB1 domains"/>
    <property type="match status" value="1"/>
</dbReference>